<keyword evidence="6" id="KW-0808">Transferase</keyword>
<dbReference type="Pfam" id="PF13417">
    <property type="entry name" value="GST_N_3"/>
    <property type="match status" value="1"/>
</dbReference>
<dbReference type="CDD" id="cd03183">
    <property type="entry name" value="GST_C_Theta"/>
    <property type="match status" value="1"/>
</dbReference>
<dbReference type="SUPFAM" id="SSF47616">
    <property type="entry name" value="GST C-terminal domain-like"/>
    <property type="match status" value="1"/>
</dbReference>
<comment type="catalytic activity">
    <reaction evidence="7">
        <text>RX + glutathione = an S-substituted glutathione + a halide anion + H(+)</text>
        <dbReference type="Rhea" id="RHEA:16437"/>
        <dbReference type="ChEBI" id="CHEBI:15378"/>
        <dbReference type="ChEBI" id="CHEBI:16042"/>
        <dbReference type="ChEBI" id="CHEBI:17792"/>
        <dbReference type="ChEBI" id="CHEBI:57925"/>
        <dbReference type="ChEBI" id="CHEBI:90779"/>
        <dbReference type="EC" id="2.5.1.18"/>
    </reaction>
</comment>
<comment type="caution">
    <text evidence="10">The sequence shown here is derived from an EMBL/GenBank/DDBJ whole genome shotgun (WGS) entry which is preliminary data.</text>
</comment>
<comment type="subcellular location">
    <subcellularLocation>
        <location evidence="1">Cytoplasm</location>
    </subcellularLocation>
</comment>
<dbReference type="InterPro" id="IPR040079">
    <property type="entry name" value="Glutathione_S-Trfase"/>
</dbReference>
<dbReference type="Pfam" id="PF00043">
    <property type="entry name" value="GST_C"/>
    <property type="match status" value="1"/>
</dbReference>
<name>A0AAV6FQ98_9TELE</name>
<dbReference type="FunFam" id="1.20.1050.10:FF:000008">
    <property type="entry name" value="Glutathione S-transferase theta-1"/>
    <property type="match status" value="1"/>
</dbReference>
<dbReference type="SUPFAM" id="SSF52833">
    <property type="entry name" value="Thioredoxin-like"/>
    <property type="match status" value="1"/>
</dbReference>
<evidence type="ECO:0000256" key="5">
    <source>
        <dbReference type="ARBA" id="ARBA00022490"/>
    </source>
</evidence>
<dbReference type="CDD" id="cd03050">
    <property type="entry name" value="GST_N_Theta"/>
    <property type="match status" value="1"/>
</dbReference>
<dbReference type="Proteomes" id="UP000823561">
    <property type="component" value="Chromosome 20"/>
</dbReference>
<reference evidence="10" key="1">
    <citation type="submission" date="2020-10" db="EMBL/GenBank/DDBJ databases">
        <title>Chromosome-scale genome assembly of the Allis shad, Alosa alosa.</title>
        <authorList>
            <person name="Margot Z."/>
            <person name="Christophe K."/>
            <person name="Cabau C."/>
            <person name="Louis A."/>
            <person name="Berthelot C."/>
            <person name="Parey E."/>
            <person name="Roest Crollius H."/>
            <person name="Montfort J."/>
            <person name="Robinson-Rechavi M."/>
            <person name="Bucao C."/>
            <person name="Bouchez O."/>
            <person name="Gislard M."/>
            <person name="Lluch J."/>
            <person name="Milhes M."/>
            <person name="Lampietro C."/>
            <person name="Lopez Roques C."/>
            <person name="Donnadieu C."/>
            <person name="Braasch I."/>
            <person name="Desvignes T."/>
            <person name="Postlethwait J."/>
            <person name="Bobe J."/>
            <person name="Guiguen Y."/>
        </authorList>
    </citation>
    <scope>NUCLEOTIDE SEQUENCE</scope>
    <source>
        <strain evidence="10">M-15738</strain>
        <tissue evidence="10">Blood</tissue>
    </source>
</reference>
<dbReference type="GO" id="GO:0005737">
    <property type="term" value="C:cytoplasm"/>
    <property type="evidence" value="ECO:0007669"/>
    <property type="project" value="UniProtKB-SubCell"/>
</dbReference>
<dbReference type="GO" id="GO:0004364">
    <property type="term" value="F:glutathione transferase activity"/>
    <property type="evidence" value="ECO:0007669"/>
    <property type="project" value="UniProtKB-EC"/>
</dbReference>
<dbReference type="PANTHER" id="PTHR43917:SF9">
    <property type="entry name" value="GLUTATHIONE S-TRANSFERASE THETA-1"/>
    <property type="match status" value="1"/>
</dbReference>
<dbReference type="PROSITE" id="PS50404">
    <property type="entry name" value="GST_NTER"/>
    <property type="match status" value="1"/>
</dbReference>
<evidence type="ECO:0000256" key="7">
    <source>
        <dbReference type="ARBA" id="ARBA00047960"/>
    </source>
</evidence>
<dbReference type="Gene3D" id="1.20.1050.10">
    <property type="match status" value="1"/>
</dbReference>
<evidence type="ECO:0000313" key="11">
    <source>
        <dbReference type="Proteomes" id="UP000823561"/>
    </source>
</evidence>
<dbReference type="PANTHER" id="PTHR43917">
    <property type="match status" value="1"/>
</dbReference>
<protein>
    <recommendedName>
        <fullName evidence="4">glutathione transferase</fullName>
        <ecNumber evidence="4">2.5.1.18</ecNumber>
    </recommendedName>
</protein>
<dbReference type="InterPro" id="IPR036282">
    <property type="entry name" value="Glutathione-S-Trfase_C_sf"/>
</dbReference>
<dbReference type="InterPro" id="IPR051369">
    <property type="entry name" value="GST_Theta"/>
</dbReference>
<keyword evidence="5" id="KW-0963">Cytoplasm</keyword>
<dbReference type="AlphaFoldDB" id="A0AAV6FQ98"/>
<dbReference type="InterPro" id="IPR010987">
    <property type="entry name" value="Glutathione-S-Trfase_C-like"/>
</dbReference>
<dbReference type="EC" id="2.5.1.18" evidence="4"/>
<dbReference type="FunFam" id="3.40.30.10:FF:000176">
    <property type="entry name" value="Glutathione S-transferase theta-1"/>
    <property type="match status" value="1"/>
</dbReference>
<dbReference type="Gene3D" id="3.40.30.10">
    <property type="entry name" value="Glutaredoxin"/>
    <property type="match status" value="1"/>
</dbReference>
<evidence type="ECO:0000259" key="9">
    <source>
        <dbReference type="PROSITE" id="PS50405"/>
    </source>
</evidence>
<dbReference type="SFLD" id="SFLDS00019">
    <property type="entry name" value="Glutathione_Transferase_(cytos"/>
    <property type="match status" value="1"/>
</dbReference>
<dbReference type="InterPro" id="IPR004045">
    <property type="entry name" value="Glutathione_S-Trfase_N"/>
</dbReference>
<dbReference type="PROSITE" id="PS50405">
    <property type="entry name" value="GST_CTER"/>
    <property type="match status" value="1"/>
</dbReference>
<evidence type="ECO:0000256" key="2">
    <source>
        <dbReference type="ARBA" id="ARBA00009899"/>
    </source>
</evidence>
<dbReference type="EMBL" id="JADWDJ010000020">
    <property type="protein sequence ID" value="KAG5265033.1"/>
    <property type="molecule type" value="Genomic_DNA"/>
</dbReference>
<evidence type="ECO:0000256" key="1">
    <source>
        <dbReference type="ARBA" id="ARBA00004496"/>
    </source>
</evidence>
<dbReference type="InterPro" id="IPR004046">
    <property type="entry name" value="GST_C"/>
</dbReference>
<gene>
    <name evidence="10" type="ORF">AALO_G00260700</name>
</gene>
<evidence type="ECO:0000256" key="3">
    <source>
        <dbReference type="ARBA" id="ARBA00011738"/>
    </source>
</evidence>
<evidence type="ECO:0000256" key="4">
    <source>
        <dbReference type="ARBA" id="ARBA00012452"/>
    </source>
</evidence>
<comment type="similarity">
    <text evidence="2">Belongs to the GST superfamily. Theta family.</text>
</comment>
<evidence type="ECO:0000259" key="8">
    <source>
        <dbReference type="PROSITE" id="PS50404"/>
    </source>
</evidence>
<dbReference type="SFLD" id="SFLDG01153">
    <property type="entry name" value="Main.4:_Theta-like"/>
    <property type="match status" value="1"/>
</dbReference>
<comment type="subunit">
    <text evidence="3">Homodimer.</text>
</comment>
<dbReference type="InterPro" id="IPR040077">
    <property type="entry name" value="GST_C_Theta"/>
</dbReference>
<dbReference type="GO" id="GO:0006749">
    <property type="term" value="P:glutathione metabolic process"/>
    <property type="evidence" value="ECO:0007669"/>
    <property type="project" value="TreeGrafter"/>
</dbReference>
<accession>A0AAV6FQ98</accession>
<dbReference type="InterPro" id="IPR040075">
    <property type="entry name" value="GST_N_Theta"/>
</dbReference>
<proteinExistence type="inferred from homology"/>
<feature type="domain" description="GST C-terminal" evidence="9">
    <location>
        <begin position="139"/>
        <end position="275"/>
    </location>
</feature>
<keyword evidence="11" id="KW-1185">Reference proteome</keyword>
<evidence type="ECO:0000256" key="6">
    <source>
        <dbReference type="ARBA" id="ARBA00022679"/>
    </source>
</evidence>
<evidence type="ECO:0000313" key="10">
    <source>
        <dbReference type="EMBL" id="KAG5265033.1"/>
    </source>
</evidence>
<sequence>MRLNVFVGGPYLVSLWVDLTNVWPLKSCFLKSASHRSLFPRSQVVELQPVKMPLELYLDLFSQPCRSVYIFAKKNNIPFDFKQTSLMLGDQHGEEFGKINMMRKVPAMRDGEFCLSESIAMMMYMVEKFKTPDHWYPADLQKRARVNEYLAWQHGGIRMHGSKMFWITVMVPKIMGKEVPQDKRDDAVEDLNGSLKMIEEKFLQDKPFIAGDQISLADLVAIVEIFQPLAAGVDVFEGRPKLSAWKDRVRQKIGPELFDEAHKGVMGAMEVVKTLDSSKLQGFKPRIQKMFF</sequence>
<dbReference type="InterPro" id="IPR036249">
    <property type="entry name" value="Thioredoxin-like_sf"/>
</dbReference>
<dbReference type="SFLD" id="SFLDG00358">
    <property type="entry name" value="Main_(cytGST)"/>
    <property type="match status" value="1"/>
</dbReference>
<organism evidence="10 11">
    <name type="scientific">Alosa alosa</name>
    <name type="common">allis shad</name>
    <dbReference type="NCBI Taxonomy" id="278164"/>
    <lineage>
        <taxon>Eukaryota</taxon>
        <taxon>Metazoa</taxon>
        <taxon>Chordata</taxon>
        <taxon>Craniata</taxon>
        <taxon>Vertebrata</taxon>
        <taxon>Euteleostomi</taxon>
        <taxon>Actinopterygii</taxon>
        <taxon>Neopterygii</taxon>
        <taxon>Teleostei</taxon>
        <taxon>Clupei</taxon>
        <taxon>Clupeiformes</taxon>
        <taxon>Clupeoidei</taxon>
        <taxon>Clupeidae</taxon>
        <taxon>Alosa</taxon>
    </lineage>
</organism>
<feature type="domain" description="GST N-terminal" evidence="8">
    <location>
        <begin position="52"/>
        <end position="133"/>
    </location>
</feature>